<evidence type="ECO:0000256" key="1">
    <source>
        <dbReference type="ARBA" id="ARBA00009175"/>
    </source>
</evidence>
<evidence type="ECO:0000313" key="9">
    <source>
        <dbReference type="Proteomes" id="UP000471152"/>
    </source>
</evidence>
<reference evidence="7 9" key="2">
    <citation type="submission" date="2020-02" db="EMBL/GenBank/DDBJ databases">
        <title>The WGS of Modestobacter muralis DSM 100205.</title>
        <authorList>
            <person name="Jiang Z."/>
        </authorList>
    </citation>
    <scope>NUCLEOTIDE SEQUENCE [LARGE SCALE GENOMIC DNA]</scope>
    <source>
        <strain evidence="7 9">DSM 100205</strain>
    </source>
</reference>
<evidence type="ECO:0000256" key="5">
    <source>
        <dbReference type="SAM" id="SignalP"/>
    </source>
</evidence>
<dbReference type="SUPFAM" id="SSF53850">
    <property type="entry name" value="Periplasmic binding protein-like II"/>
    <property type="match status" value="1"/>
</dbReference>
<evidence type="ECO:0000256" key="3">
    <source>
        <dbReference type="ARBA" id="ARBA00022729"/>
    </source>
</evidence>
<dbReference type="Proteomes" id="UP000471152">
    <property type="component" value="Unassembled WGS sequence"/>
</dbReference>
<feature type="signal peptide" evidence="5">
    <location>
        <begin position="1"/>
        <end position="19"/>
    </location>
</feature>
<feature type="binding site" evidence="4">
    <location>
        <position position="76"/>
    </location>
    <ligand>
        <name>molybdate</name>
        <dbReference type="ChEBI" id="CHEBI:36264"/>
    </ligand>
</feature>
<comment type="similarity">
    <text evidence="1">Belongs to the bacterial solute-binding protein ModA family.</text>
</comment>
<evidence type="ECO:0000256" key="2">
    <source>
        <dbReference type="ARBA" id="ARBA00022723"/>
    </source>
</evidence>
<evidence type="ECO:0000256" key="4">
    <source>
        <dbReference type="PIRSR" id="PIRSR004846-1"/>
    </source>
</evidence>
<dbReference type="InterPro" id="IPR050682">
    <property type="entry name" value="ModA/WtpA"/>
</dbReference>
<feature type="binding site" evidence="4">
    <location>
        <position position="48"/>
    </location>
    <ligand>
        <name>molybdate</name>
        <dbReference type="ChEBI" id="CHEBI:36264"/>
    </ligand>
</feature>
<keyword evidence="4" id="KW-0500">Molybdenum</keyword>
<evidence type="ECO:0000313" key="6">
    <source>
        <dbReference type="EMBL" id="NEK93669.1"/>
    </source>
</evidence>
<organism evidence="7 9">
    <name type="scientific">Modestobacter muralis</name>
    <dbReference type="NCBI Taxonomy" id="1608614"/>
    <lineage>
        <taxon>Bacteria</taxon>
        <taxon>Bacillati</taxon>
        <taxon>Actinomycetota</taxon>
        <taxon>Actinomycetes</taxon>
        <taxon>Geodermatophilales</taxon>
        <taxon>Geodermatophilaceae</taxon>
        <taxon>Modestobacter</taxon>
    </lineage>
</organism>
<dbReference type="Proteomes" id="UP000468828">
    <property type="component" value="Unassembled WGS sequence"/>
</dbReference>
<keyword evidence="8" id="KW-1185">Reference proteome</keyword>
<dbReference type="InterPro" id="IPR005950">
    <property type="entry name" value="ModA"/>
</dbReference>
<protein>
    <submittedName>
        <fullName evidence="7">Molybdate ABC transporter substrate-binding protein</fullName>
    </submittedName>
</protein>
<dbReference type="Pfam" id="PF13531">
    <property type="entry name" value="SBP_bac_11"/>
    <property type="match status" value="1"/>
</dbReference>
<name>A0A6P0H6S7_9ACTN</name>
<evidence type="ECO:0000313" key="7">
    <source>
        <dbReference type="EMBL" id="NEN50436.1"/>
    </source>
</evidence>
<keyword evidence="2 4" id="KW-0479">Metal-binding</keyword>
<sequence>MTHRSLLAVAAALALTACSGPPVDGAAAGPTPDGSDLSGTLTVFAAASLTDVFTTLGEEFERQHPQVDVQFSFAGSSALAAQLTQGAPADLFAAADEAQMARVQDAGLVEDPAEFAANRLVLAVPPANPAGLRPPEGGAGVPSLADILTSDVTLAVCAEEVPCGAAAAEVLAAAGSPATPDTYEEDVRAVLTKVELGEVDAGLVYVSDVVAAGDGVVAFAFREGEQAVNRYEAAVLTDAPNPAAARAFSELVRSDAGQAALGAAGFPPS</sequence>
<dbReference type="GO" id="GO:0030973">
    <property type="term" value="F:molybdate ion binding"/>
    <property type="evidence" value="ECO:0007669"/>
    <property type="project" value="TreeGrafter"/>
</dbReference>
<keyword evidence="3 5" id="KW-0732">Signal</keyword>
<feature type="binding site" evidence="4">
    <location>
        <position position="187"/>
    </location>
    <ligand>
        <name>molybdate</name>
        <dbReference type="ChEBI" id="CHEBI:36264"/>
    </ligand>
</feature>
<proteinExistence type="inferred from homology"/>
<dbReference type="PROSITE" id="PS51257">
    <property type="entry name" value="PROKAR_LIPOPROTEIN"/>
    <property type="match status" value="1"/>
</dbReference>
<dbReference type="PANTHER" id="PTHR30632">
    <property type="entry name" value="MOLYBDATE-BINDING PERIPLASMIC PROTEIN"/>
    <property type="match status" value="1"/>
</dbReference>
<evidence type="ECO:0000313" key="8">
    <source>
        <dbReference type="Proteomes" id="UP000468828"/>
    </source>
</evidence>
<dbReference type="EMBL" id="JAAGWH010000013">
    <property type="protein sequence ID" value="NEK93669.1"/>
    <property type="molecule type" value="Genomic_DNA"/>
</dbReference>
<dbReference type="NCBIfam" id="TIGR01256">
    <property type="entry name" value="modA"/>
    <property type="match status" value="1"/>
</dbReference>
<dbReference type="EMBL" id="JAAGWB010000013">
    <property type="protein sequence ID" value="NEN50436.1"/>
    <property type="molecule type" value="Genomic_DNA"/>
</dbReference>
<accession>A0A6P0H6S7</accession>
<dbReference type="PANTHER" id="PTHR30632:SF0">
    <property type="entry name" value="SULFATE-BINDING PROTEIN"/>
    <property type="match status" value="1"/>
</dbReference>
<dbReference type="AlphaFoldDB" id="A0A6P0H6S7"/>
<dbReference type="RefSeq" id="WP_163610090.1">
    <property type="nucleotide sequence ID" value="NZ_JAAGWB010000013.1"/>
</dbReference>
<reference evidence="6 8" key="1">
    <citation type="submission" date="2020-01" db="EMBL/GenBank/DDBJ databases">
        <title>the WGS Modestobacter muralis CPCC 204518.</title>
        <authorList>
            <person name="Jiang Z."/>
        </authorList>
    </citation>
    <scope>NUCLEOTIDE SEQUENCE [LARGE SCALE GENOMIC DNA]</scope>
    <source>
        <strain evidence="6 8">DSM 100205</strain>
    </source>
</reference>
<dbReference type="Gene3D" id="3.40.190.10">
    <property type="entry name" value="Periplasmic binding protein-like II"/>
    <property type="match status" value="2"/>
</dbReference>
<feature type="binding site" evidence="4">
    <location>
        <position position="205"/>
    </location>
    <ligand>
        <name>molybdate</name>
        <dbReference type="ChEBI" id="CHEBI:36264"/>
    </ligand>
</feature>
<dbReference type="GO" id="GO:0046872">
    <property type="term" value="F:metal ion binding"/>
    <property type="evidence" value="ECO:0007669"/>
    <property type="project" value="UniProtKB-KW"/>
</dbReference>
<dbReference type="PIRSF" id="PIRSF004846">
    <property type="entry name" value="ModA"/>
    <property type="match status" value="1"/>
</dbReference>
<dbReference type="GO" id="GO:0015689">
    <property type="term" value="P:molybdate ion transport"/>
    <property type="evidence" value="ECO:0007669"/>
    <property type="project" value="InterPro"/>
</dbReference>
<comment type="caution">
    <text evidence="7">The sequence shown here is derived from an EMBL/GenBank/DDBJ whole genome shotgun (WGS) entry which is preliminary data.</text>
</comment>
<gene>
    <name evidence="7" type="primary">modA</name>
    <name evidence="7" type="ORF">G3R41_05690</name>
    <name evidence="6" type="ORF">GCU67_05690</name>
</gene>
<feature type="chain" id="PRO_5038252081" evidence="5">
    <location>
        <begin position="20"/>
        <end position="269"/>
    </location>
</feature>